<dbReference type="Proteomes" id="UP000010467">
    <property type="component" value="Plasmid pDEIPE01"/>
</dbReference>
<keyword evidence="2" id="KW-0645">Protease</keyword>
<dbReference type="GO" id="GO:0006508">
    <property type="term" value="P:proteolysis"/>
    <property type="evidence" value="ECO:0007669"/>
    <property type="project" value="UniProtKB-KW"/>
</dbReference>
<dbReference type="AlphaFoldDB" id="L0A6C8"/>
<dbReference type="PANTHER" id="PTHR47053:SF1">
    <property type="entry name" value="MUREIN DD-ENDOPEPTIDASE MEPH-RELATED"/>
    <property type="match status" value="1"/>
</dbReference>
<evidence type="ECO:0000256" key="2">
    <source>
        <dbReference type="ARBA" id="ARBA00022670"/>
    </source>
</evidence>
<geneLocation type="plasmid" evidence="6 7">
    <name>pDEIPE01</name>
</geneLocation>
<keyword evidence="7" id="KW-1185">Reference proteome</keyword>
<evidence type="ECO:0000256" key="3">
    <source>
        <dbReference type="ARBA" id="ARBA00022801"/>
    </source>
</evidence>
<organism evidence="6 7">
    <name type="scientific">Deinococcus peraridilitoris (strain DSM 19664 / LMG 22246 / CIP 109416 / KR-200)</name>
    <dbReference type="NCBI Taxonomy" id="937777"/>
    <lineage>
        <taxon>Bacteria</taxon>
        <taxon>Thermotogati</taxon>
        <taxon>Deinococcota</taxon>
        <taxon>Deinococci</taxon>
        <taxon>Deinococcales</taxon>
        <taxon>Deinococcaceae</taxon>
        <taxon>Deinococcus</taxon>
    </lineage>
</organism>
<gene>
    <name evidence="6" type="ordered locus">Deipe_4007</name>
</gene>
<evidence type="ECO:0000256" key="4">
    <source>
        <dbReference type="ARBA" id="ARBA00022807"/>
    </source>
</evidence>
<dbReference type="HOGENOM" id="CLU_016043_13_3_0"/>
<dbReference type="Pfam" id="PF18348">
    <property type="entry name" value="SH3_16"/>
    <property type="match status" value="1"/>
</dbReference>
<dbReference type="PANTHER" id="PTHR47053">
    <property type="entry name" value="MUREIN DD-ENDOPEPTIDASE MEPH-RELATED"/>
    <property type="match status" value="1"/>
</dbReference>
<feature type="domain" description="NlpC/P60" evidence="5">
    <location>
        <begin position="176"/>
        <end position="288"/>
    </location>
</feature>
<keyword evidence="4" id="KW-0788">Thiol protease</keyword>
<dbReference type="InterPro" id="IPR041382">
    <property type="entry name" value="SH3_16"/>
</dbReference>
<dbReference type="SUPFAM" id="SSF54001">
    <property type="entry name" value="Cysteine proteinases"/>
    <property type="match status" value="1"/>
</dbReference>
<dbReference type="InterPro" id="IPR038765">
    <property type="entry name" value="Papain-like_cys_pep_sf"/>
</dbReference>
<evidence type="ECO:0000259" key="5">
    <source>
        <dbReference type="PROSITE" id="PS51935"/>
    </source>
</evidence>
<dbReference type="KEGG" id="dpd:Deipe_4007"/>
<dbReference type="Gene3D" id="2.30.30.40">
    <property type="entry name" value="SH3 Domains"/>
    <property type="match status" value="1"/>
</dbReference>
<dbReference type="InterPro" id="IPR051202">
    <property type="entry name" value="Peptidase_C40"/>
</dbReference>
<accession>L0A6C8</accession>
<evidence type="ECO:0000313" key="6">
    <source>
        <dbReference type="EMBL" id="AFZ69401.1"/>
    </source>
</evidence>
<evidence type="ECO:0000256" key="1">
    <source>
        <dbReference type="ARBA" id="ARBA00007074"/>
    </source>
</evidence>
<keyword evidence="3 6" id="KW-0378">Hydrolase</keyword>
<sequence>MTNITEREDLDLRVHAIDETRKVAERALQSQLPGNWTWLTPQARVAATDRVSILAKPQVSATQVTEALLGEEVDLLEERENGWAWVRTRHDGYLGFTRLDQLSENPTGPTLQVTALRGHLFRAPNITSPILGVLSCGARVALLDETPIQDRERMWWRTRYCGEDAYVQTSTTDPIPGGTCRNLTFIQKFLDTPYVWGGRSAWGIDCSGLAQLFHANRVPRDANQQEAYLPRVTKPKAGDLAFFPGHVGIMLNERDVLHANATHMRVTIETLGEGTYGERLAHELRGFGRYTDSAPEEVGT</sequence>
<dbReference type="InterPro" id="IPR000064">
    <property type="entry name" value="NLP_P60_dom"/>
</dbReference>
<dbReference type="PROSITE" id="PS51935">
    <property type="entry name" value="NLPC_P60"/>
    <property type="match status" value="1"/>
</dbReference>
<comment type="similarity">
    <text evidence="1">Belongs to the peptidase C40 family.</text>
</comment>
<protein>
    <submittedName>
        <fullName evidence="6">Cell wall-associated hydrolase, invasion-associated protein</fullName>
    </submittedName>
</protein>
<evidence type="ECO:0000313" key="7">
    <source>
        <dbReference type="Proteomes" id="UP000010467"/>
    </source>
</evidence>
<dbReference type="Gene3D" id="3.90.1720.10">
    <property type="entry name" value="endopeptidase domain like (from Nostoc punctiforme)"/>
    <property type="match status" value="1"/>
</dbReference>
<dbReference type="Pfam" id="PF00877">
    <property type="entry name" value="NLPC_P60"/>
    <property type="match status" value="1"/>
</dbReference>
<proteinExistence type="inferred from homology"/>
<dbReference type="OrthoDB" id="9808890at2"/>
<dbReference type="EMBL" id="CP003383">
    <property type="protein sequence ID" value="AFZ69401.1"/>
    <property type="molecule type" value="Genomic_DNA"/>
</dbReference>
<keyword evidence="6" id="KW-0614">Plasmid</keyword>
<dbReference type="GO" id="GO:0008234">
    <property type="term" value="F:cysteine-type peptidase activity"/>
    <property type="evidence" value="ECO:0007669"/>
    <property type="project" value="UniProtKB-KW"/>
</dbReference>
<name>L0A6C8_DEIPD</name>
<dbReference type="PATRIC" id="fig|937777.3.peg.4024"/>
<reference evidence="7" key="1">
    <citation type="submission" date="2012-03" db="EMBL/GenBank/DDBJ databases">
        <title>Complete sequence of plasmid 1 of Deinococcus peraridilitoris DSM 19664.</title>
        <authorList>
            <person name="Lucas S."/>
            <person name="Copeland A."/>
            <person name="Lapidus A."/>
            <person name="Glavina del Rio T."/>
            <person name="Dalin E."/>
            <person name="Tice H."/>
            <person name="Bruce D."/>
            <person name="Goodwin L."/>
            <person name="Pitluck S."/>
            <person name="Peters L."/>
            <person name="Mikhailova N."/>
            <person name="Lu M."/>
            <person name="Kyrpides N."/>
            <person name="Mavromatis K."/>
            <person name="Ivanova N."/>
            <person name="Brettin T."/>
            <person name="Detter J.C."/>
            <person name="Han C."/>
            <person name="Larimer F."/>
            <person name="Land M."/>
            <person name="Hauser L."/>
            <person name="Markowitz V."/>
            <person name="Cheng J.-F."/>
            <person name="Hugenholtz P."/>
            <person name="Woyke T."/>
            <person name="Wu D."/>
            <person name="Pukall R."/>
            <person name="Steenblock K."/>
            <person name="Brambilla E."/>
            <person name="Klenk H.-P."/>
            <person name="Eisen J.A."/>
        </authorList>
    </citation>
    <scope>NUCLEOTIDE SEQUENCE [LARGE SCALE GENOMIC DNA]</scope>
    <source>
        <strain evidence="7">DSM 19664 / LMG 22246 / CIP 109416 / KR-200</strain>
        <plasmid evidence="7">Plasmid pDEIPE01</plasmid>
    </source>
</reference>
<dbReference type="RefSeq" id="WP_015231303.1">
    <property type="nucleotide sequence ID" value="NC_019789.1"/>
</dbReference>